<feature type="transmembrane region" description="Helical" evidence="1">
    <location>
        <begin position="6"/>
        <end position="23"/>
    </location>
</feature>
<dbReference type="PANTHER" id="PTHR36178">
    <property type="entry name" value="SLR0625 PROTEIN"/>
    <property type="match status" value="1"/>
</dbReference>
<proteinExistence type="predicted"/>
<organism evidence="2 3">
    <name type="scientific">Hujiaoplasma nucleasis</name>
    <dbReference type="NCBI Taxonomy" id="2725268"/>
    <lineage>
        <taxon>Bacteria</taxon>
        <taxon>Bacillati</taxon>
        <taxon>Mycoplasmatota</taxon>
        <taxon>Mollicutes</taxon>
        <taxon>Candidatus Izemoplasmatales</taxon>
        <taxon>Hujiaoplasmataceae</taxon>
        <taxon>Hujiaoplasma</taxon>
    </lineage>
</organism>
<dbReference type="KEGG" id="tbk:HF295_07735"/>
<keyword evidence="1" id="KW-0472">Membrane</keyword>
<protein>
    <recommendedName>
        <fullName evidence="4">Sodium:glutamate symporter</fullName>
    </recommendedName>
</protein>
<gene>
    <name evidence="2" type="ORF">HF295_07735</name>
</gene>
<feature type="transmembrane region" description="Helical" evidence="1">
    <location>
        <begin position="93"/>
        <end position="118"/>
    </location>
</feature>
<feature type="transmembrane region" description="Helical" evidence="1">
    <location>
        <begin position="292"/>
        <end position="315"/>
    </location>
</feature>
<dbReference type="AlphaFoldDB" id="A0A7L6N652"/>
<evidence type="ECO:0000313" key="3">
    <source>
        <dbReference type="Proteomes" id="UP000512167"/>
    </source>
</evidence>
<evidence type="ECO:0000313" key="2">
    <source>
        <dbReference type="EMBL" id="QLY40747.1"/>
    </source>
</evidence>
<evidence type="ECO:0000256" key="1">
    <source>
        <dbReference type="SAM" id="Phobius"/>
    </source>
</evidence>
<feature type="transmembrane region" description="Helical" evidence="1">
    <location>
        <begin position="251"/>
        <end position="271"/>
    </location>
</feature>
<dbReference type="EMBL" id="CP051151">
    <property type="protein sequence ID" value="QLY40747.1"/>
    <property type="molecule type" value="Genomic_DNA"/>
</dbReference>
<keyword evidence="1" id="KW-0812">Transmembrane</keyword>
<feature type="transmembrane region" description="Helical" evidence="1">
    <location>
        <begin position="63"/>
        <end position="81"/>
    </location>
</feature>
<sequence>MDNWGIIIYFILIGTLLFVGKLLKRYVPILNRIVLPTALLGGVIGLLFSSVFIPGSYVIDVDVMTSIVYHALALGFISLTLKRTKTDNKKKVWSTGMLITSTYALQGFIGILLVLLFFSDKFVGAGMLLPLGFGQGPGLATSFGRMWSDMLNGYGVALGASYAFLGFVFGGTIGVLAINILSRKKGIEKTKRYWDDSVQKTNIQIDTVKEISVLDGLTVQVVVILVIYGFVWLTLFLLEGILLNLGNIGETIFNLLSGFNFILGIAYALIYKLIVRAIEKRGKNLNFVTNDYILSNISSLSFNFMITGAVLTITIDFLTEFGWLLILVTAVGGFATLFYIRYLTQKIYHQYKDEYFVGIFGMLTGVASTGIALLKGLDRNLESPVAEELVLGSGTAITMALPLFGFLMLPSLGYGQSYESLFELIALIGCFTYFVAMFIILMVRSKKGKTE</sequence>
<name>A0A7L6N652_9MOLU</name>
<feature type="transmembrane region" description="Helical" evidence="1">
    <location>
        <begin position="35"/>
        <end position="57"/>
    </location>
</feature>
<dbReference type="RefSeq" id="WP_312031594.1">
    <property type="nucleotide sequence ID" value="NZ_CP051151.1"/>
</dbReference>
<accession>A0A7L6N652</accession>
<reference evidence="2 3" key="1">
    <citation type="submission" date="2020-04" db="EMBL/GenBank/DDBJ databases">
        <authorList>
            <person name="Zheng R.K."/>
            <person name="Sun C.M."/>
        </authorList>
    </citation>
    <scope>NUCLEOTIDE SEQUENCE [LARGE SCALE GENOMIC DNA]</scope>
    <source>
        <strain evidence="3">zrk29</strain>
    </source>
</reference>
<dbReference type="InterPro" id="IPR004445">
    <property type="entry name" value="GltS"/>
</dbReference>
<evidence type="ECO:0008006" key="4">
    <source>
        <dbReference type="Google" id="ProtNLM"/>
    </source>
</evidence>
<dbReference type="Proteomes" id="UP000512167">
    <property type="component" value="Chromosome"/>
</dbReference>
<dbReference type="PANTHER" id="PTHR36178:SF1">
    <property type="entry name" value="SODIUM_GLUTAMATE SYMPORTER"/>
    <property type="match status" value="1"/>
</dbReference>
<feature type="transmembrane region" description="Helical" evidence="1">
    <location>
        <begin position="389"/>
        <end position="409"/>
    </location>
</feature>
<feature type="transmembrane region" description="Helical" evidence="1">
    <location>
        <begin position="355"/>
        <end position="377"/>
    </location>
</feature>
<keyword evidence="3" id="KW-1185">Reference proteome</keyword>
<dbReference type="GO" id="GO:0016020">
    <property type="term" value="C:membrane"/>
    <property type="evidence" value="ECO:0007669"/>
    <property type="project" value="InterPro"/>
</dbReference>
<dbReference type="GO" id="GO:0015813">
    <property type="term" value="P:L-glutamate transmembrane transport"/>
    <property type="evidence" value="ECO:0007669"/>
    <property type="project" value="InterPro"/>
</dbReference>
<dbReference type="GO" id="GO:0015501">
    <property type="term" value="F:glutamate:sodium symporter activity"/>
    <property type="evidence" value="ECO:0007669"/>
    <property type="project" value="InterPro"/>
</dbReference>
<feature type="transmembrane region" description="Helical" evidence="1">
    <location>
        <begin position="154"/>
        <end position="182"/>
    </location>
</feature>
<keyword evidence="1" id="KW-1133">Transmembrane helix</keyword>
<feature type="transmembrane region" description="Helical" evidence="1">
    <location>
        <begin position="221"/>
        <end position="245"/>
    </location>
</feature>
<feature type="transmembrane region" description="Helical" evidence="1">
    <location>
        <begin position="321"/>
        <end position="343"/>
    </location>
</feature>
<feature type="transmembrane region" description="Helical" evidence="1">
    <location>
        <begin position="421"/>
        <end position="443"/>
    </location>
</feature>